<proteinExistence type="predicted"/>
<reference evidence="1" key="1">
    <citation type="submission" date="2014-11" db="EMBL/GenBank/DDBJ databases">
        <authorList>
            <person name="Amaro Gonzalez C."/>
        </authorList>
    </citation>
    <scope>NUCLEOTIDE SEQUENCE</scope>
</reference>
<accession>A0A0E9T406</accession>
<name>A0A0E9T406_ANGAN</name>
<protein>
    <submittedName>
        <fullName evidence="1">Uncharacterized protein</fullName>
    </submittedName>
</protein>
<dbReference type="AlphaFoldDB" id="A0A0E9T406"/>
<dbReference type="EMBL" id="GBXM01061189">
    <property type="protein sequence ID" value="JAH47388.1"/>
    <property type="molecule type" value="Transcribed_RNA"/>
</dbReference>
<organism evidence="1">
    <name type="scientific">Anguilla anguilla</name>
    <name type="common">European freshwater eel</name>
    <name type="synonym">Muraena anguilla</name>
    <dbReference type="NCBI Taxonomy" id="7936"/>
    <lineage>
        <taxon>Eukaryota</taxon>
        <taxon>Metazoa</taxon>
        <taxon>Chordata</taxon>
        <taxon>Craniata</taxon>
        <taxon>Vertebrata</taxon>
        <taxon>Euteleostomi</taxon>
        <taxon>Actinopterygii</taxon>
        <taxon>Neopterygii</taxon>
        <taxon>Teleostei</taxon>
        <taxon>Anguilliformes</taxon>
        <taxon>Anguillidae</taxon>
        <taxon>Anguilla</taxon>
    </lineage>
</organism>
<sequence>MARFAFVSNVTGQHTQQSWQVNKLLCNTQNTTQKTNK</sequence>
<reference evidence="1" key="2">
    <citation type="journal article" date="2015" name="Fish Shellfish Immunol.">
        <title>Early steps in the European eel (Anguilla anguilla)-Vibrio vulnificus interaction in the gills: Role of the RtxA13 toxin.</title>
        <authorList>
            <person name="Callol A."/>
            <person name="Pajuelo D."/>
            <person name="Ebbesson L."/>
            <person name="Teles M."/>
            <person name="MacKenzie S."/>
            <person name="Amaro C."/>
        </authorList>
    </citation>
    <scope>NUCLEOTIDE SEQUENCE</scope>
</reference>
<evidence type="ECO:0000313" key="1">
    <source>
        <dbReference type="EMBL" id="JAH47388.1"/>
    </source>
</evidence>